<sequence length="498" mass="57433">MKKKVSIQLKNIHLPVSINESMVSQISKEELKKLLIAQIKDALTDPIEAKASLTVEKATVFEDGQLFKHEIYPGRVVRTVHNEMGIVTGVKDKKVDGEKEVSVILPGHRIWYFSFDELYETAATFSVSRCIRLEFSRKELIWHEGDSAYLKVPNGNLVPVIVGKSSRGKTLLHEVNNTSNKTKSWSVARISLNQVLTEFKDEQERHQYISSEQLIESFKKYSDKEEFQFQKKGLSRQEQLKNIVTLFQNEMFELQPTLFARANDSVKEFIKQNQQKCLDILATLTNSRKELVQEDNANLNTPESDSVYQVVKSSSRPTFLHEVEHTSFKKKQSLLARITLNQVYQLPQKGLPHQEQLEIIVMLFGNAKFELQPSFSVREIESVKDVFIQTKLKYLDIIEKLNNSRKELLRHEGDSAYLKVPISVLLPLTNTTARGTPAKQLQQRHILPKNLFDQFLNKPIKQLMKNELTPHDQMKKVKLFDNEILRMHPVLSMRAHGT</sequence>
<protein>
    <submittedName>
        <fullName evidence="1">Uncharacterized protein</fullName>
    </submittedName>
</protein>
<evidence type="ECO:0000313" key="1">
    <source>
        <dbReference type="EMBL" id="SPU40703.1"/>
    </source>
</evidence>
<organism evidence="1 2">
    <name type="scientific">Lysinibacillus capsici</name>
    <dbReference type="NCBI Taxonomy" id="2115968"/>
    <lineage>
        <taxon>Bacteria</taxon>
        <taxon>Bacillati</taxon>
        <taxon>Bacillota</taxon>
        <taxon>Bacilli</taxon>
        <taxon>Bacillales</taxon>
        <taxon>Bacillaceae</taxon>
        <taxon>Lysinibacillus</taxon>
    </lineage>
</organism>
<proteinExistence type="predicted"/>
<reference evidence="1 2" key="1">
    <citation type="submission" date="2018-06" db="EMBL/GenBank/DDBJ databases">
        <authorList>
            <consortium name="Pathogen Informatics"/>
            <person name="Doyle S."/>
        </authorList>
    </citation>
    <scope>NUCLEOTIDE SEQUENCE [LARGE SCALE GENOMIC DNA]</scope>
    <source>
        <strain evidence="1 2">NCTC7582</strain>
    </source>
</reference>
<evidence type="ECO:0000313" key="2">
    <source>
        <dbReference type="Proteomes" id="UP000251431"/>
    </source>
</evidence>
<dbReference type="AlphaFoldDB" id="A0A2X1A6S7"/>
<dbReference type="Proteomes" id="UP000251431">
    <property type="component" value="Unassembled WGS sequence"/>
</dbReference>
<gene>
    <name evidence="1" type="ORF">NCTC7582_05247</name>
</gene>
<dbReference type="EMBL" id="UAQE01000010">
    <property type="protein sequence ID" value="SPU40703.1"/>
    <property type="molecule type" value="Genomic_DNA"/>
</dbReference>
<accession>A0A2X1A6S7</accession>
<name>A0A2X1A6S7_9BACI</name>
<dbReference type="RefSeq" id="WP_112118944.1">
    <property type="nucleotide sequence ID" value="NZ_UAQE01000010.1"/>
</dbReference>